<protein>
    <submittedName>
        <fullName evidence="2">Uncharacterized protein</fullName>
    </submittedName>
</protein>
<keyword evidence="3" id="KW-1185">Reference proteome</keyword>
<dbReference type="AlphaFoldDB" id="A0A316A8B7"/>
<keyword evidence="1" id="KW-1133">Transmembrane helix</keyword>
<proteinExistence type="predicted"/>
<keyword evidence="1" id="KW-0472">Membrane</keyword>
<evidence type="ECO:0000313" key="2">
    <source>
        <dbReference type="EMBL" id="PWJ53975.1"/>
    </source>
</evidence>
<dbReference type="EMBL" id="QGDQ01000009">
    <property type="protein sequence ID" value="PWJ53975.1"/>
    <property type="molecule type" value="Genomic_DNA"/>
</dbReference>
<evidence type="ECO:0000256" key="1">
    <source>
        <dbReference type="SAM" id="Phobius"/>
    </source>
</evidence>
<dbReference type="RefSeq" id="WP_170131399.1">
    <property type="nucleotide sequence ID" value="NZ_QGDQ01000009.1"/>
</dbReference>
<organism evidence="2 3">
    <name type="scientific">Quadrisphaera granulorum</name>
    <dbReference type="NCBI Taxonomy" id="317664"/>
    <lineage>
        <taxon>Bacteria</taxon>
        <taxon>Bacillati</taxon>
        <taxon>Actinomycetota</taxon>
        <taxon>Actinomycetes</taxon>
        <taxon>Kineosporiales</taxon>
        <taxon>Kineosporiaceae</taxon>
        <taxon>Quadrisphaera</taxon>
    </lineage>
</organism>
<gene>
    <name evidence="2" type="ORF">BXY45_10956</name>
</gene>
<comment type="caution">
    <text evidence="2">The sequence shown here is derived from an EMBL/GenBank/DDBJ whole genome shotgun (WGS) entry which is preliminary data.</text>
</comment>
<evidence type="ECO:0000313" key="3">
    <source>
        <dbReference type="Proteomes" id="UP000245469"/>
    </source>
</evidence>
<reference evidence="2 3" key="1">
    <citation type="submission" date="2018-03" db="EMBL/GenBank/DDBJ databases">
        <title>Genomic Encyclopedia of Archaeal and Bacterial Type Strains, Phase II (KMG-II): from individual species to whole genera.</title>
        <authorList>
            <person name="Goeker M."/>
        </authorList>
    </citation>
    <scope>NUCLEOTIDE SEQUENCE [LARGE SCALE GENOMIC DNA]</scope>
    <source>
        <strain evidence="2 3">DSM 44889</strain>
    </source>
</reference>
<feature type="transmembrane region" description="Helical" evidence="1">
    <location>
        <begin position="25"/>
        <end position="43"/>
    </location>
</feature>
<dbReference type="Proteomes" id="UP000245469">
    <property type="component" value="Unassembled WGS sequence"/>
</dbReference>
<name>A0A316A8B7_9ACTN</name>
<keyword evidence="1" id="KW-0812">Transmembrane</keyword>
<sequence>MLVALVMSAAGSAEAEHSGMPPLVYGLIAFAVFLLLLGITWSFRHVGNRH</sequence>
<accession>A0A316A8B7</accession>